<dbReference type="STRING" id="1856405.BFC17_06020"/>
<dbReference type="Proteomes" id="UP000176037">
    <property type="component" value="Unassembled WGS sequence"/>
</dbReference>
<accession>A0A1E8FAS3</accession>
<keyword evidence="4" id="KW-1185">Reference proteome</keyword>
<evidence type="ECO:0000313" key="3">
    <source>
        <dbReference type="EMBL" id="OFI32708.1"/>
    </source>
</evidence>
<organism evidence="3 4">
    <name type="scientific">Alteromonas lipolytica</name>
    <dbReference type="NCBI Taxonomy" id="1856405"/>
    <lineage>
        <taxon>Bacteria</taxon>
        <taxon>Pseudomonadati</taxon>
        <taxon>Pseudomonadota</taxon>
        <taxon>Gammaproteobacteria</taxon>
        <taxon>Alteromonadales</taxon>
        <taxon>Alteromonadaceae</taxon>
        <taxon>Alteromonas/Salinimonas group</taxon>
        <taxon>Alteromonas</taxon>
    </lineage>
</organism>
<dbReference type="AlphaFoldDB" id="A0A1E8FAS3"/>
<evidence type="ECO:0000313" key="4">
    <source>
        <dbReference type="Proteomes" id="UP000176037"/>
    </source>
</evidence>
<feature type="signal peptide" evidence="1">
    <location>
        <begin position="1"/>
        <end position="20"/>
    </location>
</feature>
<gene>
    <name evidence="3" type="ORF">BFC17_06020</name>
</gene>
<dbReference type="InterPro" id="IPR016087">
    <property type="entry name" value="Chalcone_isomerase"/>
</dbReference>
<dbReference type="OrthoDB" id="8527419at2"/>
<name>A0A1E8FAS3_9ALTE</name>
<evidence type="ECO:0000256" key="1">
    <source>
        <dbReference type="SAM" id="SignalP"/>
    </source>
</evidence>
<feature type="domain" description="Chalcone isomerase" evidence="2">
    <location>
        <begin position="44"/>
        <end position="172"/>
    </location>
</feature>
<reference evidence="3 4" key="1">
    <citation type="submission" date="2016-09" db="EMBL/GenBank/DDBJ databases">
        <title>Alteromonas lipolytica, a new species isolated from sea water.</title>
        <authorList>
            <person name="Wu Y.-H."/>
            <person name="Cheng H."/>
            <person name="Xu X.-W."/>
        </authorList>
    </citation>
    <scope>NUCLEOTIDE SEQUENCE [LARGE SCALE GENOMIC DNA]</scope>
    <source>
        <strain evidence="3 4">JW12</strain>
    </source>
</reference>
<proteinExistence type="predicted"/>
<comment type="caution">
    <text evidence="3">The sequence shown here is derived from an EMBL/GenBank/DDBJ whole genome shotgun (WGS) entry which is preliminary data.</text>
</comment>
<protein>
    <recommendedName>
        <fullName evidence="2">Chalcone isomerase domain-containing protein</fullName>
    </recommendedName>
</protein>
<evidence type="ECO:0000259" key="2">
    <source>
        <dbReference type="Pfam" id="PF16036"/>
    </source>
</evidence>
<feature type="chain" id="PRO_5009214153" description="Chalcone isomerase domain-containing protein" evidence="1">
    <location>
        <begin position="21"/>
        <end position="175"/>
    </location>
</feature>
<sequence length="175" mass="19966">MKLAWTTGLLYSLAAGTGMANEVIPEPVQAVVQEAKVVGKARYSYLFWDIYDAHLFASQGKWLADRPFALSLTYLRDFDGSDIASRSIKEMREQGLDNAELHSRWLQQMEALFPDVVAQDTIVGLVTENRVTRFYHNGEWLGDVEDPAFATWFFNIWLGPNTSEPEFRAELLQQE</sequence>
<keyword evidence="1" id="KW-0732">Signal</keyword>
<dbReference type="EMBL" id="MJIC01000016">
    <property type="protein sequence ID" value="OFI32708.1"/>
    <property type="molecule type" value="Genomic_DNA"/>
</dbReference>
<dbReference type="Pfam" id="PF16036">
    <property type="entry name" value="Chalcone_3"/>
    <property type="match status" value="1"/>
</dbReference>
<dbReference type="RefSeq" id="WP_070178236.1">
    <property type="nucleotide sequence ID" value="NZ_BMJR01000005.1"/>
</dbReference>